<dbReference type="Pfam" id="PF00069">
    <property type="entry name" value="Pkinase"/>
    <property type="match status" value="1"/>
</dbReference>
<evidence type="ECO:0000256" key="3">
    <source>
        <dbReference type="SAM" id="SignalP"/>
    </source>
</evidence>
<comment type="caution">
    <text evidence="5">The sequence shown here is derived from an EMBL/GenBank/DDBJ whole genome shotgun (WGS) entry which is preliminary data.</text>
</comment>
<dbReference type="PROSITE" id="PS50011">
    <property type="entry name" value="PROTEIN_KINASE_DOM"/>
    <property type="match status" value="1"/>
</dbReference>
<evidence type="ECO:0000256" key="2">
    <source>
        <dbReference type="SAM" id="Phobius"/>
    </source>
</evidence>
<dbReference type="PROSITE" id="PS00108">
    <property type="entry name" value="PROTEIN_KINASE_ST"/>
    <property type="match status" value="1"/>
</dbReference>
<gene>
    <name evidence="5" type="ORF">P43SY_004531</name>
</gene>
<keyword evidence="2" id="KW-0472">Membrane</keyword>
<dbReference type="GO" id="GO:0005524">
    <property type="term" value="F:ATP binding"/>
    <property type="evidence" value="ECO:0007669"/>
    <property type="project" value="InterPro"/>
</dbReference>
<evidence type="ECO:0000259" key="4">
    <source>
        <dbReference type="PROSITE" id="PS50011"/>
    </source>
</evidence>
<keyword evidence="6" id="KW-1185">Reference proteome</keyword>
<dbReference type="PANTHER" id="PTHR44329:SF214">
    <property type="entry name" value="PROTEIN KINASE DOMAIN-CONTAINING PROTEIN"/>
    <property type="match status" value="1"/>
</dbReference>
<reference evidence="5" key="1">
    <citation type="submission" date="2021-12" db="EMBL/GenBank/DDBJ databases">
        <title>Prjna785345.</title>
        <authorList>
            <person name="Rujirawat T."/>
            <person name="Krajaejun T."/>
        </authorList>
    </citation>
    <scope>NUCLEOTIDE SEQUENCE</scope>
    <source>
        <strain evidence="5">Pi057C3</strain>
    </source>
</reference>
<name>A0AAD5M8L7_PYTIN</name>
<dbReference type="Gene3D" id="1.10.510.10">
    <property type="entry name" value="Transferase(Phosphotransferase) domain 1"/>
    <property type="match status" value="1"/>
</dbReference>
<dbReference type="EMBL" id="JAKCXM010000029">
    <property type="protein sequence ID" value="KAJ0406706.1"/>
    <property type="molecule type" value="Genomic_DNA"/>
</dbReference>
<protein>
    <recommendedName>
        <fullName evidence="4">Protein kinase domain-containing protein</fullName>
    </recommendedName>
</protein>
<dbReference type="Proteomes" id="UP001209570">
    <property type="component" value="Unassembled WGS sequence"/>
</dbReference>
<dbReference type="InterPro" id="IPR008271">
    <property type="entry name" value="Ser/Thr_kinase_AS"/>
</dbReference>
<keyword evidence="2" id="KW-1133">Transmembrane helix</keyword>
<feature type="chain" id="PRO_5042217280" description="Protein kinase domain-containing protein" evidence="3">
    <location>
        <begin position="27"/>
        <end position="651"/>
    </location>
</feature>
<organism evidence="5 6">
    <name type="scientific">Pythium insidiosum</name>
    <name type="common">Pythiosis disease agent</name>
    <dbReference type="NCBI Taxonomy" id="114742"/>
    <lineage>
        <taxon>Eukaryota</taxon>
        <taxon>Sar</taxon>
        <taxon>Stramenopiles</taxon>
        <taxon>Oomycota</taxon>
        <taxon>Peronosporomycetes</taxon>
        <taxon>Pythiales</taxon>
        <taxon>Pythiaceae</taxon>
        <taxon>Pythium</taxon>
    </lineage>
</organism>
<dbReference type="InterPro" id="IPR000719">
    <property type="entry name" value="Prot_kinase_dom"/>
</dbReference>
<evidence type="ECO:0000256" key="1">
    <source>
        <dbReference type="SAM" id="MobiDB-lite"/>
    </source>
</evidence>
<dbReference type="InterPro" id="IPR051681">
    <property type="entry name" value="Ser/Thr_Kinases-Pseudokinases"/>
</dbReference>
<dbReference type="PANTHER" id="PTHR44329">
    <property type="entry name" value="SERINE/THREONINE-PROTEIN KINASE TNNI3K-RELATED"/>
    <property type="match status" value="1"/>
</dbReference>
<feature type="transmembrane region" description="Helical" evidence="2">
    <location>
        <begin position="296"/>
        <end position="316"/>
    </location>
</feature>
<dbReference type="AlphaFoldDB" id="A0AAD5M8L7"/>
<feature type="region of interest" description="Disordered" evidence="1">
    <location>
        <begin position="267"/>
        <end position="289"/>
    </location>
</feature>
<proteinExistence type="predicted"/>
<feature type="compositionally biased region" description="Polar residues" evidence="1">
    <location>
        <begin position="275"/>
        <end position="284"/>
    </location>
</feature>
<dbReference type="SMART" id="SM00220">
    <property type="entry name" value="S_TKc"/>
    <property type="match status" value="1"/>
</dbReference>
<dbReference type="Gene3D" id="3.30.200.20">
    <property type="entry name" value="Phosphorylase Kinase, domain 1"/>
    <property type="match status" value="1"/>
</dbReference>
<dbReference type="GO" id="GO:0004674">
    <property type="term" value="F:protein serine/threonine kinase activity"/>
    <property type="evidence" value="ECO:0007669"/>
    <property type="project" value="TreeGrafter"/>
</dbReference>
<evidence type="ECO:0000313" key="5">
    <source>
        <dbReference type="EMBL" id="KAJ0406706.1"/>
    </source>
</evidence>
<feature type="signal peptide" evidence="3">
    <location>
        <begin position="1"/>
        <end position="26"/>
    </location>
</feature>
<feature type="domain" description="Protein kinase" evidence="4">
    <location>
        <begin position="378"/>
        <end position="644"/>
    </location>
</feature>
<keyword evidence="2" id="KW-0812">Transmembrane</keyword>
<dbReference type="SUPFAM" id="SSF56112">
    <property type="entry name" value="Protein kinase-like (PK-like)"/>
    <property type="match status" value="1"/>
</dbReference>
<keyword evidence="3" id="KW-0732">Signal</keyword>
<dbReference type="InterPro" id="IPR011009">
    <property type="entry name" value="Kinase-like_dom_sf"/>
</dbReference>
<evidence type="ECO:0000313" key="6">
    <source>
        <dbReference type="Proteomes" id="UP001209570"/>
    </source>
</evidence>
<accession>A0AAD5M8L7</accession>
<sequence>MTHRNDRVAAAGWWLCVVLAALCAAADDVREAAAIDAAAASQTLSLLVHPDCAHAVVSWPRAIGVNVTCVESRSPSSTAAAAWRPLVASMPTAAAAVNVTADSEARVTVTASDHPQVQSLTFSTRGAGGRAVLTFSEDPLQFLAQLSRLTVRNMDLSDRDLDMMVPAALEEMEFTGSALATLPGILSERRYRQRLTVVNLRIAPGLDNNPLRLNATFYANTFENIDAEALVASTNVRFVGNCTERARIPSKVLQVCMDATLPEDAEGREEGSVYWDTSDSTAEPTTTSSSGLSTGVVVAIVAVSVIALIAIAWAIARWKRWSCMGSLDASDKSNALLETSDTSSTAARHGARLALEDEVALSLDEPAIQALRLSMDDLVVGELLSEGAFGKVYRGTFQHREPVAVKRLSVVRQRDAVQVICFLSEAKLMASLSHERIVTFLGIAWTVPTDLHVVTELLDGGDLRSLLARYKQQRAPTGFNTAKLRIASHIAEALVYLHSRTPAILHRDLKSNNVLLTKEPLSAKLVDFGVARPHAESTLTVGVGTLRWMAPEVMLGGRYAAAADVFSFGIVLSELDTHELPYHGVSQEMTDAAIMTRVALGALHVEFSLDADADVVALARACTAFEPSDRPSTQEVCHRMHSLLTSHLELS</sequence>